<dbReference type="RefSeq" id="WP_317469557.1">
    <property type="nucleotide sequence ID" value="NZ_JAWLKJ010000002.1"/>
</dbReference>
<dbReference type="Gene3D" id="1.20.910.10">
    <property type="entry name" value="Heme oxygenase-like"/>
    <property type="match status" value="1"/>
</dbReference>
<gene>
    <name evidence="2" type="ORF">R3P82_07795</name>
</gene>
<proteinExistence type="predicted"/>
<dbReference type="Proteomes" id="UP001185873">
    <property type="component" value="Unassembled WGS sequence"/>
</dbReference>
<dbReference type="AlphaFoldDB" id="A0AAE4QZY5"/>
<feature type="compositionally biased region" description="Low complexity" evidence="1">
    <location>
        <begin position="11"/>
        <end position="25"/>
    </location>
</feature>
<dbReference type="EMBL" id="JAWLKJ010000002">
    <property type="protein sequence ID" value="MDV6299017.1"/>
    <property type="molecule type" value="Genomic_DNA"/>
</dbReference>
<protein>
    <submittedName>
        <fullName evidence="2">Iron-containing redox enzyme family protein</fullName>
    </submittedName>
</protein>
<dbReference type="SMART" id="SM01236">
    <property type="entry name" value="Haem_oxygenase_2"/>
    <property type="match status" value="1"/>
</dbReference>
<reference evidence="2" key="1">
    <citation type="submission" date="2023-10" db="EMBL/GenBank/DDBJ databases">
        <title>Development of a sustainable strategy for remediation of hydrocarbon-contaminated territories based on the waste exchange concept.</title>
        <authorList>
            <person name="Krivoruchko A."/>
        </authorList>
    </citation>
    <scope>NUCLEOTIDE SEQUENCE</scope>
    <source>
        <strain evidence="2">IEGM 1175</strain>
    </source>
</reference>
<evidence type="ECO:0000313" key="3">
    <source>
        <dbReference type="Proteomes" id="UP001185873"/>
    </source>
</evidence>
<dbReference type="InterPro" id="IPR016084">
    <property type="entry name" value="Haem_Oase-like_multi-hlx"/>
</dbReference>
<evidence type="ECO:0000256" key="1">
    <source>
        <dbReference type="SAM" id="MobiDB-lite"/>
    </source>
</evidence>
<comment type="caution">
    <text evidence="2">The sequence shown here is derived from an EMBL/GenBank/DDBJ whole genome shotgun (WGS) entry which is preliminary data.</text>
</comment>
<sequence>MTAAPIDAAPAQGSATTAQDSATTAPSLPVACGPLSEAVVAALSSGAVQDLPPVPADTDPLGRDLQLALYTLYELHYRGFDGVDAELEWEPDVLRLRRDLERVFLGHLRSAVEPGDDPVAEMDALSVEATSGTGPSWYFKDEGSWDQLREYFAHRSLYHLKEGDPHAFTIPRLQGQAKASFVAVEFDEFGGGRGERVHQQLWADLMSAAELDPTYLGYLDRVSAETLSTVNLMSMFGLHRSLRGAAIGHFAAIEITSSPGSARLVAGLGRLGAPEECVHFYAEHVEADAVHEQVMRHDVVGDLVRREPELAADVVFGMRALDYLDDLAAEKMLAAWKRGESSLLS</sequence>
<organism evidence="2 3">
    <name type="scientific">Dietzia maris</name>
    <dbReference type="NCBI Taxonomy" id="37915"/>
    <lineage>
        <taxon>Bacteria</taxon>
        <taxon>Bacillati</taxon>
        <taxon>Actinomycetota</taxon>
        <taxon>Actinomycetes</taxon>
        <taxon>Mycobacteriales</taxon>
        <taxon>Dietziaceae</taxon>
        <taxon>Dietzia</taxon>
    </lineage>
</organism>
<accession>A0AAE4QZY5</accession>
<name>A0AAE4QZY5_9ACTN</name>
<dbReference type="SUPFAM" id="SSF48613">
    <property type="entry name" value="Heme oxygenase-like"/>
    <property type="match status" value="1"/>
</dbReference>
<feature type="region of interest" description="Disordered" evidence="1">
    <location>
        <begin position="1"/>
        <end position="25"/>
    </location>
</feature>
<evidence type="ECO:0000313" key="2">
    <source>
        <dbReference type="EMBL" id="MDV6299017.1"/>
    </source>
</evidence>
<dbReference type="Pfam" id="PF14518">
    <property type="entry name" value="Haem_oxygenas_2"/>
    <property type="match status" value="1"/>
</dbReference>